<gene>
    <name evidence="1" type="ORF">SMN809_LOCUS43864</name>
</gene>
<protein>
    <submittedName>
        <fullName evidence="1">Uncharacterized protein</fullName>
    </submittedName>
</protein>
<dbReference type="AlphaFoldDB" id="A0A8S3AMZ7"/>
<reference evidence="1" key="1">
    <citation type="submission" date="2021-02" db="EMBL/GenBank/DDBJ databases">
        <authorList>
            <person name="Nowell W R."/>
        </authorList>
    </citation>
    <scope>NUCLEOTIDE SEQUENCE</scope>
</reference>
<organism evidence="1 2">
    <name type="scientific">Rotaria magnacalcarata</name>
    <dbReference type="NCBI Taxonomy" id="392030"/>
    <lineage>
        <taxon>Eukaryota</taxon>
        <taxon>Metazoa</taxon>
        <taxon>Spiralia</taxon>
        <taxon>Gnathifera</taxon>
        <taxon>Rotifera</taxon>
        <taxon>Eurotatoria</taxon>
        <taxon>Bdelloidea</taxon>
        <taxon>Philodinida</taxon>
        <taxon>Philodinidae</taxon>
        <taxon>Rotaria</taxon>
    </lineage>
</organism>
<comment type="caution">
    <text evidence="1">The sequence shown here is derived from an EMBL/GenBank/DDBJ whole genome shotgun (WGS) entry which is preliminary data.</text>
</comment>
<evidence type="ECO:0000313" key="2">
    <source>
        <dbReference type="Proteomes" id="UP000676336"/>
    </source>
</evidence>
<proteinExistence type="predicted"/>
<dbReference type="EMBL" id="CAJOBI010130313">
    <property type="protein sequence ID" value="CAF4721219.1"/>
    <property type="molecule type" value="Genomic_DNA"/>
</dbReference>
<dbReference type="Proteomes" id="UP000676336">
    <property type="component" value="Unassembled WGS sequence"/>
</dbReference>
<evidence type="ECO:0000313" key="1">
    <source>
        <dbReference type="EMBL" id="CAF4721219.1"/>
    </source>
</evidence>
<accession>A0A8S3AMZ7</accession>
<sequence>TADDPAYELRNRHLANQSIHLLLILSNHFTNDAHRNPYRLALLHFTDTQGK</sequence>
<feature type="non-terminal residue" evidence="1">
    <location>
        <position position="1"/>
    </location>
</feature>
<name>A0A8S3AMZ7_9BILA</name>